<gene>
    <name evidence="1" type="ORF">GSCOC_T00035238001</name>
</gene>
<dbReference type="Proteomes" id="UP000295252">
    <property type="component" value="Chromosome II"/>
</dbReference>
<protein>
    <submittedName>
        <fullName evidence="1">Uncharacterized protein</fullName>
    </submittedName>
</protein>
<name>A0A068UUI3_COFCA</name>
<dbReference type="InParanoid" id="A0A068UUI3"/>
<proteinExistence type="predicted"/>
<keyword evidence="2" id="KW-1185">Reference proteome</keyword>
<dbReference type="Gramene" id="CDP11929">
    <property type="protein sequence ID" value="CDP11929"/>
    <property type="gene ID" value="GSCOC_T00035238001"/>
</dbReference>
<sequence length="89" mass="9859">MWNSWTPYTSVSAYFLPMQTGSSPSISQSLSTLVSQGILYIIFESFEQPTRVQKSCKIDVLTLIGLTPSNVSMQPPTYVSYGSLIYTPP</sequence>
<reference evidence="2" key="1">
    <citation type="journal article" date="2014" name="Science">
        <title>The coffee genome provides insight into the convergent evolution of caffeine biosynthesis.</title>
        <authorList>
            <person name="Denoeud F."/>
            <person name="Carretero-Paulet L."/>
            <person name="Dereeper A."/>
            <person name="Droc G."/>
            <person name="Guyot R."/>
            <person name="Pietrella M."/>
            <person name="Zheng C."/>
            <person name="Alberti A."/>
            <person name="Anthony F."/>
            <person name="Aprea G."/>
            <person name="Aury J.M."/>
            <person name="Bento P."/>
            <person name="Bernard M."/>
            <person name="Bocs S."/>
            <person name="Campa C."/>
            <person name="Cenci A."/>
            <person name="Combes M.C."/>
            <person name="Crouzillat D."/>
            <person name="Da Silva C."/>
            <person name="Daddiego L."/>
            <person name="De Bellis F."/>
            <person name="Dussert S."/>
            <person name="Garsmeur O."/>
            <person name="Gayraud T."/>
            <person name="Guignon V."/>
            <person name="Jahn K."/>
            <person name="Jamilloux V."/>
            <person name="Joet T."/>
            <person name="Labadie K."/>
            <person name="Lan T."/>
            <person name="Leclercq J."/>
            <person name="Lepelley M."/>
            <person name="Leroy T."/>
            <person name="Li L.T."/>
            <person name="Librado P."/>
            <person name="Lopez L."/>
            <person name="Munoz A."/>
            <person name="Noel B."/>
            <person name="Pallavicini A."/>
            <person name="Perrotta G."/>
            <person name="Poncet V."/>
            <person name="Pot D."/>
            <person name="Priyono X."/>
            <person name="Rigoreau M."/>
            <person name="Rouard M."/>
            <person name="Rozas J."/>
            <person name="Tranchant-Dubreuil C."/>
            <person name="VanBuren R."/>
            <person name="Zhang Q."/>
            <person name="Andrade A.C."/>
            <person name="Argout X."/>
            <person name="Bertrand B."/>
            <person name="de Kochko A."/>
            <person name="Graziosi G."/>
            <person name="Henry R.J."/>
            <person name="Jayarama X."/>
            <person name="Ming R."/>
            <person name="Nagai C."/>
            <person name="Rounsley S."/>
            <person name="Sankoff D."/>
            <person name="Giuliano G."/>
            <person name="Albert V.A."/>
            <person name="Wincker P."/>
            <person name="Lashermes P."/>
        </authorList>
    </citation>
    <scope>NUCLEOTIDE SEQUENCE [LARGE SCALE GENOMIC DNA]</scope>
    <source>
        <strain evidence="2">cv. DH200-94</strain>
    </source>
</reference>
<organism evidence="1 2">
    <name type="scientific">Coffea canephora</name>
    <name type="common">Robusta coffee</name>
    <dbReference type="NCBI Taxonomy" id="49390"/>
    <lineage>
        <taxon>Eukaryota</taxon>
        <taxon>Viridiplantae</taxon>
        <taxon>Streptophyta</taxon>
        <taxon>Embryophyta</taxon>
        <taxon>Tracheophyta</taxon>
        <taxon>Spermatophyta</taxon>
        <taxon>Magnoliopsida</taxon>
        <taxon>eudicotyledons</taxon>
        <taxon>Gunneridae</taxon>
        <taxon>Pentapetalae</taxon>
        <taxon>asterids</taxon>
        <taxon>lamiids</taxon>
        <taxon>Gentianales</taxon>
        <taxon>Rubiaceae</taxon>
        <taxon>Ixoroideae</taxon>
        <taxon>Gardenieae complex</taxon>
        <taxon>Bertiereae - Coffeeae clade</taxon>
        <taxon>Coffeeae</taxon>
        <taxon>Coffea</taxon>
    </lineage>
</organism>
<evidence type="ECO:0000313" key="1">
    <source>
        <dbReference type="EMBL" id="CDP11929.1"/>
    </source>
</evidence>
<evidence type="ECO:0000313" key="2">
    <source>
        <dbReference type="Proteomes" id="UP000295252"/>
    </source>
</evidence>
<dbReference type="EMBL" id="HG739145">
    <property type="protein sequence ID" value="CDP11929.1"/>
    <property type="molecule type" value="Genomic_DNA"/>
</dbReference>
<dbReference type="AlphaFoldDB" id="A0A068UUI3"/>
<accession>A0A068UUI3</accession>